<evidence type="ECO:0000313" key="2">
    <source>
        <dbReference type="Proteomes" id="UP000799441"/>
    </source>
</evidence>
<sequence length="154" mass="16445">MRASASACPVSAKPSRAQSLVAPRLAFHFALLTSSLQALSLAACRRWRLRLSLVIPFQGGLVSCLCMMKPLSTAQTTSSNIQAPAVGLRLHCGMSASTHPPVVTNLSGSGFQGGLSRVFRIVITCSHCTLPTVCYSYLPGFKSVFLVLFSHYIS</sequence>
<dbReference type="Proteomes" id="UP000799441">
    <property type="component" value="Unassembled WGS sequence"/>
</dbReference>
<dbReference type="AlphaFoldDB" id="A0A9P4URY8"/>
<dbReference type="EMBL" id="MU003778">
    <property type="protein sequence ID" value="KAF2723106.1"/>
    <property type="molecule type" value="Genomic_DNA"/>
</dbReference>
<evidence type="ECO:0000313" key="1">
    <source>
        <dbReference type="EMBL" id="KAF2723106.1"/>
    </source>
</evidence>
<organism evidence="1 2">
    <name type="scientific">Polychaeton citri CBS 116435</name>
    <dbReference type="NCBI Taxonomy" id="1314669"/>
    <lineage>
        <taxon>Eukaryota</taxon>
        <taxon>Fungi</taxon>
        <taxon>Dikarya</taxon>
        <taxon>Ascomycota</taxon>
        <taxon>Pezizomycotina</taxon>
        <taxon>Dothideomycetes</taxon>
        <taxon>Dothideomycetidae</taxon>
        <taxon>Capnodiales</taxon>
        <taxon>Capnodiaceae</taxon>
        <taxon>Polychaeton</taxon>
    </lineage>
</organism>
<proteinExistence type="predicted"/>
<name>A0A9P4URY8_9PEZI</name>
<comment type="caution">
    <text evidence="1">The sequence shown here is derived from an EMBL/GenBank/DDBJ whole genome shotgun (WGS) entry which is preliminary data.</text>
</comment>
<gene>
    <name evidence="1" type="ORF">K431DRAFT_32548</name>
</gene>
<protein>
    <submittedName>
        <fullName evidence="1">Uncharacterized protein</fullName>
    </submittedName>
</protein>
<reference evidence="1" key="1">
    <citation type="journal article" date="2020" name="Stud. Mycol.">
        <title>101 Dothideomycetes genomes: a test case for predicting lifestyles and emergence of pathogens.</title>
        <authorList>
            <person name="Haridas S."/>
            <person name="Albert R."/>
            <person name="Binder M."/>
            <person name="Bloem J."/>
            <person name="Labutti K."/>
            <person name="Salamov A."/>
            <person name="Andreopoulos B."/>
            <person name="Baker S."/>
            <person name="Barry K."/>
            <person name="Bills G."/>
            <person name="Bluhm B."/>
            <person name="Cannon C."/>
            <person name="Castanera R."/>
            <person name="Culley D."/>
            <person name="Daum C."/>
            <person name="Ezra D."/>
            <person name="Gonzalez J."/>
            <person name="Henrissat B."/>
            <person name="Kuo A."/>
            <person name="Liang C."/>
            <person name="Lipzen A."/>
            <person name="Lutzoni F."/>
            <person name="Magnuson J."/>
            <person name="Mondo S."/>
            <person name="Nolan M."/>
            <person name="Ohm R."/>
            <person name="Pangilinan J."/>
            <person name="Park H.-J."/>
            <person name="Ramirez L."/>
            <person name="Alfaro M."/>
            <person name="Sun H."/>
            <person name="Tritt A."/>
            <person name="Yoshinaga Y."/>
            <person name="Zwiers L.-H."/>
            <person name="Turgeon B."/>
            <person name="Goodwin S."/>
            <person name="Spatafora J."/>
            <person name="Crous P."/>
            <person name="Grigoriev I."/>
        </authorList>
    </citation>
    <scope>NUCLEOTIDE SEQUENCE</scope>
    <source>
        <strain evidence="1">CBS 116435</strain>
    </source>
</reference>
<accession>A0A9P4URY8</accession>
<keyword evidence="2" id="KW-1185">Reference proteome</keyword>